<name>A0ABD2BR55_VESSQ</name>
<evidence type="ECO:0000313" key="2">
    <source>
        <dbReference type="EMBL" id="KAL2735165.1"/>
    </source>
</evidence>
<sequence length="109" mass="12709">MHRETTKRMRLLLVLVSQGKDIGGPISQVRGGSRYRIEGCCAQLSRETKEEEVEEVEKEDKDEDEEVMVEDLDRGKERRETLNDKSETYVVLLIKDINSLIEELRHVIH</sequence>
<organism evidence="2 3">
    <name type="scientific">Vespula squamosa</name>
    <name type="common">Southern yellow jacket</name>
    <name type="synonym">Wasp</name>
    <dbReference type="NCBI Taxonomy" id="30214"/>
    <lineage>
        <taxon>Eukaryota</taxon>
        <taxon>Metazoa</taxon>
        <taxon>Ecdysozoa</taxon>
        <taxon>Arthropoda</taxon>
        <taxon>Hexapoda</taxon>
        <taxon>Insecta</taxon>
        <taxon>Pterygota</taxon>
        <taxon>Neoptera</taxon>
        <taxon>Endopterygota</taxon>
        <taxon>Hymenoptera</taxon>
        <taxon>Apocrita</taxon>
        <taxon>Aculeata</taxon>
        <taxon>Vespoidea</taxon>
        <taxon>Vespidae</taxon>
        <taxon>Vespinae</taxon>
        <taxon>Vespula</taxon>
    </lineage>
</organism>
<reference evidence="2 3" key="1">
    <citation type="journal article" date="2024" name="Ann. Entomol. Soc. Am.">
        <title>Genomic analyses of the southern and eastern yellowjacket wasps (Hymenoptera: Vespidae) reveal evolutionary signatures of social life.</title>
        <authorList>
            <person name="Catto M.A."/>
            <person name="Caine P.B."/>
            <person name="Orr S.E."/>
            <person name="Hunt B.G."/>
            <person name="Goodisman M.A.D."/>
        </authorList>
    </citation>
    <scope>NUCLEOTIDE SEQUENCE [LARGE SCALE GENOMIC DNA]</scope>
    <source>
        <strain evidence="2">233</strain>
        <tissue evidence="2">Head and thorax</tissue>
    </source>
</reference>
<accession>A0ABD2BR55</accession>
<feature type="compositionally biased region" description="Acidic residues" evidence="1">
    <location>
        <begin position="50"/>
        <end position="67"/>
    </location>
</feature>
<gene>
    <name evidence="2" type="ORF">V1478_002805</name>
</gene>
<keyword evidence="3" id="KW-1185">Reference proteome</keyword>
<feature type="non-terminal residue" evidence="2">
    <location>
        <position position="109"/>
    </location>
</feature>
<evidence type="ECO:0000256" key="1">
    <source>
        <dbReference type="SAM" id="MobiDB-lite"/>
    </source>
</evidence>
<proteinExistence type="predicted"/>
<evidence type="ECO:0000313" key="3">
    <source>
        <dbReference type="Proteomes" id="UP001607302"/>
    </source>
</evidence>
<comment type="caution">
    <text evidence="2">The sequence shown here is derived from an EMBL/GenBank/DDBJ whole genome shotgun (WGS) entry which is preliminary data.</text>
</comment>
<protein>
    <submittedName>
        <fullName evidence="2">Uncharacterized protein</fullName>
    </submittedName>
</protein>
<dbReference type="EMBL" id="JAUDFV010000064">
    <property type="protein sequence ID" value="KAL2735165.1"/>
    <property type="molecule type" value="Genomic_DNA"/>
</dbReference>
<feature type="region of interest" description="Disordered" evidence="1">
    <location>
        <begin position="48"/>
        <end position="67"/>
    </location>
</feature>
<dbReference type="AlphaFoldDB" id="A0ABD2BR55"/>
<dbReference type="Proteomes" id="UP001607302">
    <property type="component" value="Unassembled WGS sequence"/>
</dbReference>